<organism evidence="1 2">
    <name type="scientific">Populus tomentosa</name>
    <name type="common">Chinese white poplar</name>
    <dbReference type="NCBI Taxonomy" id="118781"/>
    <lineage>
        <taxon>Eukaryota</taxon>
        <taxon>Viridiplantae</taxon>
        <taxon>Streptophyta</taxon>
        <taxon>Embryophyta</taxon>
        <taxon>Tracheophyta</taxon>
        <taxon>Spermatophyta</taxon>
        <taxon>Magnoliopsida</taxon>
        <taxon>eudicotyledons</taxon>
        <taxon>Gunneridae</taxon>
        <taxon>Pentapetalae</taxon>
        <taxon>rosids</taxon>
        <taxon>fabids</taxon>
        <taxon>Malpighiales</taxon>
        <taxon>Salicaceae</taxon>
        <taxon>Saliceae</taxon>
        <taxon>Populus</taxon>
    </lineage>
</organism>
<evidence type="ECO:0000313" key="1">
    <source>
        <dbReference type="EMBL" id="KAG6764366.1"/>
    </source>
</evidence>
<reference evidence="1" key="1">
    <citation type="journal article" date="2020" name="bioRxiv">
        <title>Hybrid origin of Populus tomentosa Carr. identified through genome sequencing and phylogenomic analysis.</title>
        <authorList>
            <person name="An X."/>
            <person name="Gao K."/>
            <person name="Chen Z."/>
            <person name="Li J."/>
            <person name="Yang X."/>
            <person name="Yang X."/>
            <person name="Zhou J."/>
            <person name="Guo T."/>
            <person name="Zhao T."/>
            <person name="Huang S."/>
            <person name="Miao D."/>
            <person name="Khan W.U."/>
            <person name="Rao P."/>
            <person name="Ye M."/>
            <person name="Lei B."/>
            <person name="Liao W."/>
            <person name="Wang J."/>
            <person name="Ji L."/>
            <person name="Li Y."/>
            <person name="Guo B."/>
            <person name="Mustafa N.S."/>
            <person name="Li S."/>
            <person name="Yun Q."/>
            <person name="Keller S.R."/>
            <person name="Mao J."/>
            <person name="Zhang R."/>
            <person name="Strauss S.H."/>
        </authorList>
    </citation>
    <scope>NUCLEOTIDE SEQUENCE</scope>
    <source>
        <strain evidence="1">GM15</strain>
        <tissue evidence="1">Leaf</tissue>
    </source>
</reference>
<protein>
    <submittedName>
        <fullName evidence="1">Uncharacterized protein</fullName>
    </submittedName>
</protein>
<dbReference type="Proteomes" id="UP000886885">
    <property type="component" value="Chromosome 8D"/>
</dbReference>
<evidence type="ECO:0000313" key="2">
    <source>
        <dbReference type="Proteomes" id="UP000886885"/>
    </source>
</evidence>
<keyword evidence="2" id="KW-1185">Reference proteome</keyword>
<sequence>MELSIKHIVHSFQRCSSSAKVNNVYFSSYPAMMTVANSNDSLNLGEWEEQSCKDIAGQPLESTIDFSSYRNDFNNLCRHQINSEYNSMVQKTDSPSLALPLPSSSAFDFNSATAYIEMMMLINSDDNNQFQVQRVESQISQRKLPFYTRFCSFHFLLIY</sequence>
<gene>
    <name evidence="1" type="ORF">POTOM_031832</name>
</gene>
<accession>A0A8X7Z821</accession>
<name>A0A8X7Z821_POPTO</name>
<dbReference type="EMBL" id="JAAWWB010000016">
    <property type="protein sequence ID" value="KAG6764366.1"/>
    <property type="molecule type" value="Genomic_DNA"/>
</dbReference>
<comment type="caution">
    <text evidence="1">The sequence shown here is derived from an EMBL/GenBank/DDBJ whole genome shotgun (WGS) entry which is preliminary data.</text>
</comment>
<proteinExistence type="predicted"/>
<dbReference type="AlphaFoldDB" id="A0A8X7Z821"/>